<evidence type="ECO:0000313" key="1">
    <source>
        <dbReference type="EMBL" id="PMD38755.1"/>
    </source>
</evidence>
<sequence>MHPKARENIRRLGWIDYTPTGKTEFCRTYITFAKWLVQLDPRLYLLSTARSEYKPQELPSWCPNWNSEPLGKSLEDWEMYCSGFTPSESRRCRITAEADSDRIRVLGFRVDIIDDVIDGVLNTPEFELLDTGVEKGTALFQWETSCLQLSQRACNSTGVPEAYMRTLIGDPQLHGVSFHLSQNDPLNGYNLWKESIRTWKKGGTTITAGEMASDLLPHLLMSSEEYESLSNYFSAVNRLFQNRAFFSTTGGRIGVGPSDVAKGDVV</sequence>
<keyword evidence="2" id="KW-1185">Reference proteome</keyword>
<name>A0A2J6RJQ1_HYAVF</name>
<proteinExistence type="predicted"/>
<dbReference type="Proteomes" id="UP000235786">
    <property type="component" value="Unassembled WGS sequence"/>
</dbReference>
<dbReference type="AlphaFoldDB" id="A0A2J6RJQ1"/>
<organism evidence="1 2">
    <name type="scientific">Hyaloscypha variabilis (strain UAMH 11265 / GT02V1 / F)</name>
    <name type="common">Meliniomyces variabilis</name>
    <dbReference type="NCBI Taxonomy" id="1149755"/>
    <lineage>
        <taxon>Eukaryota</taxon>
        <taxon>Fungi</taxon>
        <taxon>Dikarya</taxon>
        <taxon>Ascomycota</taxon>
        <taxon>Pezizomycotina</taxon>
        <taxon>Leotiomycetes</taxon>
        <taxon>Helotiales</taxon>
        <taxon>Hyaloscyphaceae</taxon>
        <taxon>Hyaloscypha</taxon>
        <taxon>Hyaloscypha variabilis</taxon>
    </lineage>
</organism>
<dbReference type="EMBL" id="KZ613947">
    <property type="protein sequence ID" value="PMD38755.1"/>
    <property type="molecule type" value="Genomic_DNA"/>
</dbReference>
<accession>A0A2J6RJQ1</accession>
<reference evidence="1 2" key="1">
    <citation type="submission" date="2016-04" db="EMBL/GenBank/DDBJ databases">
        <title>A degradative enzymes factory behind the ericoid mycorrhizal symbiosis.</title>
        <authorList>
            <consortium name="DOE Joint Genome Institute"/>
            <person name="Martino E."/>
            <person name="Morin E."/>
            <person name="Grelet G."/>
            <person name="Kuo A."/>
            <person name="Kohler A."/>
            <person name="Daghino S."/>
            <person name="Barry K."/>
            <person name="Choi C."/>
            <person name="Cichocki N."/>
            <person name="Clum A."/>
            <person name="Copeland A."/>
            <person name="Hainaut M."/>
            <person name="Haridas S."/>
            <person name="Labutti K."/>
            <person name="Lindquist E."/>
            <person name="Lipzen A."/>
            <person name="Khouja H.-R."/>
            <person name="Murat C."/>
            <person name="Ohm R."/>
            <person name="Olson A."/>
            <person name="Spatafora J."/>
            <person name="Veneault-Fourrey C."/>
            <person name="Henrissat B."/>
            <person name="Grigoriev I."/>
            <person name="Martin F."/>
            <person name="Perotto S."/>
        </authorList>
    </citation>
    <scope>NUCLEOTIDE SEQUENCE [LARGE SCALE GENOMIC DNA]</scope>
    <source>
        <strain evidence="1 2">F</strain>
    </source>
</reference>
<dbReference type="OrthoDB" id="10510672at2759"/>
<evidence type="ECO:0000313" key="2">
    <source>
        <dbReference type="Proteomes" id="UP000235786"/>
    </source>
</evidence>
<protein>
    <submittedName>
        <fullName evidence="1">Uncharacterized protein</fullName>
    </submittedName>
</protein>
<gene>
    <name evidence="1" type="ORF">L207DRAFT_584149</name>
</gene>
<dbReference type="STRING" id="1149755.A0A2J6RJQ1"/>